<dbReference type="AlphaFoldDB" id="A0A0G0YU89"/>
<accession>A0A0G0YU89</accession>
<protein>
    <recommendedName>
        <fullName evidence="3">VKORC1/thioredoxin domain protein</fullName>
    </recommendedName>
</protein>
<dbReference type="EMBL" id="LCBN01000028">
    <property type="protein sequence ID" value="KKS13246.1"/>
    <property type="molecule type" value="Genomic_DNA"/>
</dbReference>
<evidence type="ECO:0000313" key="1">
    <source>
        <dbReference type="EMBL" id="KKS13246.1"/>
    </source>
</evidence>
<evidence type="ECO:0008006" key="3">
    <source>
        <dbReference type="Google" id="ProtNLM"/>
    </source>
</evidence>
<proteinExistence type="predicted"/>
<organism evidence="1 2">
    <name type="scientific">Candidatus Daviesbacteria bacterium GW2011_GWB1_41_5</name>
    <dbReference type="NCBI Taxonomy" id="1618429"/>
    <lineage>
        <taxon>Bacteria</taxon>
        <taxon>Candidatus Daviesiibacteriota</taxon>
    </lineage>
</organism>
<dbReference type="Proteomes" id="UP000034753">
    <property type="component" value="Unassembled WGS sequence"/>
</dbReference>
<comment type="caution">
    <text evidence="1">The sequence shown here is derived from an EMBL/GenBank/DDBJ whole genome shotgun (WGS) entry which is preliminary data.</text>
</comment>
<reference evidence="1 2" key="1">
    <citation type="journal article" date="2015" name="Nature">
        <title>rRNA introns, odd ribosomes, and small enigmatic genomes across a large radiation of phyla.</title>
        <authorList>
            <person name="Brown C.T."/>
            <person name="Hug L.A."/>
            <person name="Thomas B.C."/>
            <person name="Sharon I."/>
            <person name="Castelle C.J."/>
            <person name="Singh A."/>
            <person name="Wilkins M.J."/>
            <person name="Williams K.H."/>
            <person name="Banfield J.F."/>
        </authorList>
    </citation>
    <scope>NUCLEOTIDE SEQUENCE [LARGE SCALE GENOMIC DNA]</scope>
</reference>
<gene>
    <name evidence="1" type="ORF">UU67_C0028G0001</name>
</gene>
<sequence>MSKDLIIVGGVVILILVVALVARGPNENSPDETAENSGSAFVQCLAEAGVAIYGNKTCPACARLAANFGGYAAIDSIFTECNAERERCVREMQTDYVPEIQIRGTIYGGPKTPEALAEETGCAL</sequence>
<evidence type="ECO:0000313" key="2">
    <source>
        <dbReference type="Proteomes" id="UP000034753"/>
    </source>
</evidence>
<name>A0A0G0YU89_9BACT</name>
<dbReference type="Gene3D" id="3.40.30.10">
    <property type="entry name" value="Glutaredoxin"/>
    <property type="match status" value="1"/>
</dbReference>